<dbReference type="Gene3D" id="3.40.630.10">
    <property type="entry name" value="Zn peptidases"/>
    <property type="match status" value="2"/>
</dbReference>
<dbReference type="InterPro" id="IPR050072">
    <property type="entry name" value="Peptidase_M20A"/>
</dbReference>
<dbReference type="GO" id="GO:0008270">
    <property type="term" value="F:zinc ion binding"/>
    <property type="evidence" value="ECO:0007669"/>
    <property type="project" value="InterPro"/>
</dbReference>
<evidence type="ECO:0000313" key="9">
    <source>
        <dbReference type="EMBL" id="KAB3535298.1"/>
    </source>
</evidence>
<sequence>MDKLHQIILSYKEDIIRSTQELIRINSVNTNEATGKPFGVGIDAALNYVLQLGKSFGFKTEYYDGYYGYIEMGEGKELVGILTHVDVVPAGNIDEWKYPPFGGVIHHNRIYGRGSLDDKGPIIAALYSMRAVKEAGIPLNKRIRLFIGTNEESQWQCIEKYLQIEEVPSYGFVADSDYPLINAEKGLLQIKLYTDEKPDFIVRGGDAFNSVPDYCLFKSNNSTIEFTGRAAHSGKCWQGENAIVKAANSLYKAGIQNDIIDFIHKELSEDCFGTNIFGVCKDLESGTLTINTARINISDNACGLYLDIRYPVTALKEDILKQLQFKCSLYNIKTEVIDFLPPLFIPKENYLVQLLLKVYEEETGLKGEAISTGGATYARAIKNFVAFGPLFPGHEKMAHKKDEYIDIDLLIKNTLIYCKAIATLIKEKKQ</sequence>
<evidence type="ECO:0000256" key="7">
    <source>
        <dbReference type="ARBA" id="ARBA00022997"/>
    </source>
</evidence>
<evidence type="ECO:0000313" key="10">
    <source>
        <dbReference type="Proteomes" id="UP000432715"/>
    </source>
</evidence>
<evidence type="ECO:0000256" key="4">
    <source>
        <dbReference type="ARBA" id="ARBA00022723"/>
    </source>
</evidence>
<dbReference type="GO" id="GO:0008777">
    <property type="term" value="F:acetylornithine deacetylase activity"/>
    <property type="evidence" value="ECO:0007669"/>
    <property type="project" value="TreeGrafter"/>
</dbReference>
<evidence type="ECO:0000256" key="6">
    <source>
        <dbReference type="ARBA" id="ARBA00022833"/>
    </source>
</evidence>
<evidence type="ECO:0000256" key="1">
    <source>
        <dbReference type="ARBA" id="ARBA00001947"/>
    </source>
</evidence>
<keyword evidence="7" id="KW-0224">Dipeptidase</keyword>
<dbReference type="PANTHER" id="PTHR43808">
    <property type="entry name" value="ACETYLORNITHINE DEACETYLASE"/>
    <property type="match status" value="1"/>
</dbReference>
<proteinExistence type="inferred from homology"/>
<organism evidence="9 10">
    <name type="scientific">Alkaliphilus pronyensis</name>
    <dbReference type="NCBI Taxonomy" id="1482732"/>
    <lineage>
        <taxon>Bacteria</taxon>
        <taxon>Bacillati</taxon>
        <taxon>Bacillota</taxon>
        <taxon>Clostridia</taxon>
        <taxon>Peptostreptococcales</taxon>
        <taxon>Natronincolaceae</taxon>
        <taxon>Alkaliphilus</taxon>
    </lineage>
</organism>
<dbReference type="InterPro" id="IPR002933">
    <property type="entry name" value="Peptidase_M20"/>
</dbReference>
<dbReference type="GO" id="GO:0016805">
    <property type="term" value="F:dipeptidase activity"/>
    <property type="evidence" value="ECO:0007669"/>
    <property type="project" value="UniProtKB-KW"/>
</dbReference>
<dbReference type="GO" id="GO:0008237">
    <property type="term" value="F:metallopeptidase activity"/>
    <property type="evidence" value="ECO:0007669"/>
    <property type="project" value="UniProtKB-KW"/>
</dbReference>
<dbReference type="InterPro" id="IPR010964">
    <property type="entry name" value="M20A_pepV-rel"/>
</dbReference>
<keyword evidence="6" id="KW-0862">Zinc</keyword>
<keyword evidence="10" id="KW-1185">Reference proteome</keyword>
<dbReference type="AlphaFoldDB" id="A0A6I0EZB3"/>
<dbReference type="InterPro" id="IPR036264">
    <property type="entry name" value="Bact_exopeptidase_dim_dom"/>
</dbReference>
<keyword evidence="8" id="KW-0482">Metalloprotease</keyword>
<dbReference type="RefSeq" id="WP_151860860.1">
    <property type="nucleotide sequence ID" value="NZ_WBZC01000022.1"/>
</dbReference>
<dbReference type="SUPFAM" id="SSF53187">
    <property type="entry name" value="Zn-dependent exopeptidases"/>
    <property type="match status" value="1"/>
</dbReference>
<accession>A0A6I0EZB3</accession>
<name>A0A6I0EZB3_9FIRM</name>
<evidence type="ECO:0000256" key="5">
    <source>
        <dbReference type="ARBA" id="ARBA00022801"/>
    </source>
</evidence>
<dbReference type="Proteomes" id="UP000432715">
    <property type="component" value="Unassembled WGS sequence"/>
</dbReference>
<dbReference type="OrthoDB" id="9761532at2"/>
<protein>
    <submittedName>
        <fullName evidence="9">M20 family metallopeptidase</fullName>
    </submittedName>
</protein>
<evidence type="ECO:0000256" key="2">
    <source>
        <dbReference type="ARBA" id="ARBA00006247"/>
    </source>
</evidence>
<evidence type="ECO:0000256" key="3">
    <source>
        <dbReference type="ARBA" id="ARBA00022670"/>
    </source>
</evidence>
<dbReference type="NCBIfam" id="TIGR01887">
    <property type="entry name" value="dipeptidaselike"/>
    <property type="match status" value="1"/>
</dbReference>
<comment type="caution">
    <text evidence="9">The sequence shown here is derived from an EMBL/GenBank/DDBJ whole genome shotgun (WGS) entry which is preliminary data.</text>
</comment>
<reference evidence="9 10" key="1">
    <citation type="submission" date="2019-10" db="EMBL/GenBank/DDBJ databases">
        <title>Alkaliphilus serpentinus sp. nov. and Alkaliphilus pronyensis sp. nov., two novel anaerobic alkaliphilic species isolated from the serpentinized-hosted hydrothermal field of the Prony Bay (New Caledonia).</title>
        <authorList>
            <person name="Postec A."/>
        </authorList>
    </citation>
    <scope>NUCLEOTIDE SEQUENCE [LARGE SCALE GENOMIC DNA]</scope>
    <source>
        <strain evidence="9 10">LacV</strain>
    </source>
</reference>
<evidence type="ECO:0000256" key="8">
    <source>
        <dbReference type="ARBA" id="ARBA00023049"/>
    </source>
</evidence>
<gene>
    <name evidence="9" type="ORF">F8154_06820</name>
</gene>
<keyword evidence="5" id="KW-0378">Hydrolase</keyword>
<comment type="cofactor">
    <cofactor evidence="1">
        <name>Zn(2+)</name>
        <dbReference type="ChEBI" id="CHEBI:29105"/>
    </cofactor>
</comment>
<keyword evidence="3" id="KW-0645">Protease</keyword>
<dbReference type="PANTHER" id="PTHR43808:SF31">
    <property type="entry name" value="N-ACETYL-L-CITRULLINE DEACETYLASE"/>
    <property type="match status" value="1"/>
</dbReference>
<dbReference type="SUPFAM" id="SSF55031">
    <property type="entry name" value="Bacterial exopeptidase dimerisation domain"/>
    <property type="match status" value="1"/>
</dbReference>
<dbReference type="GO" id="GO:0006526">
    <property type="term" value="P:L-arginine biosynthetic process"/>
    <property type="evidence" value="ECO:0007669"/>
    <property type="project" value="TreeGrafter"/>
</dbReference>
<keyword evidence="4" id="KW-0479">Metal-binding</keyword>
<dbReference type="Pfam" id="PF01546">
    <property type="entry name" value="Peptidase_M20"/>
    <property type="match status" value="1"/>
</dbReference>
<dbReference type="GO" id="GO:0006508">
    <property type="term" value="P:proteolysis"/>
    <property type="evidence" value="ECO:0007669"/>
    <property type="project" value="UniProtKB-KW"/>
</dbReference>
<dbReference type="EMBL" id="WBZC01000022">
    <property type="protein sequence ID" value="KAB3535298.1"/>
    <property type="molecule type" value="Genomic_DNA"/>
</dbReference>
<comment type="similarity">
    <text evidence="2">Belongs to the peptidase M20A family.</text>
</comment>